<sequence length="339" mass="37850">MDEGKYHETLKRCSLLKDIEMLPHGDLTEIGERGVNLSGGQKQRVQLARALYQDADIYLLDDPFSAVDAHTASSLFNVIFAKKLMADGEFLSVASFHELLASRKEFQDLVNAHKNTVGPERLDQLIFDRRNKISISEISDNDWETQPKTKIESSMDQLIKKEERETGNTGMKPYLQYLSQNKGFLFASLAALSHAIFVSGQISQNSWMAAKVQDPEVSADLSIVDLDVPFALTFCFSATLNVYSNVAVLSVVTWQVLIVAIPLLYLTLRLQRYYLASAKELMRINGTTKSLVANHLAESVSGVVTIRAFEEEKGSLLKLWCLLTRMPVLISIISLRASG</sequence>
<dbReference type="PROSITE" id="PS50929">
    <property type="entry name" value="ABC_TM1F"/>
    <property type="match status" value="1"/>
</dbReference>
<dbReference type="Gene3D" id="1.20.1560.10">
    <property type="entry name" value="ABC transporter type 1, transmembrane domain"/>
    <property type="match status" value="1"/>
</dbReference>
<proteinExistence type="predicted"/>
<evidence type="ECO:0000259" key="8">
    <source>
        <dbReference type="PROSITE" id="PS50929"/>
    </source>
</evidence>
<dbReference type="Gene3D" id="3.40.50.300">
    <property type="entry name" value="P-loop containing nucleotide triphosphate hydrolases"/>
    <property type="match status" value="1"/>
</dbReference>
<dbReference type="PANTHER" id="PTHR24223">
    <property type="entry name" value="ATP-BINDING CASSETTE SUB-FAMILY C"/>
    <property type="match status" value="1"/>
</dbReference>
<evidence type="ECO:0000256" key="4">
    <source>
        <dbReference type="ARBA" id="ARBA00022840"/>
    </source>
</evidence>
<dbReference type="Pfam" id="PF00005">
    <property type="entry name" value="ABC_tran"/>
    <property type="match status" value="1"/>
</dbReference>
<evidence type="ECO:0000256" key="3">
    <source>
        <dbReference type="ARBA" id="ARBA00022741"/>
    </source>
</evidence>
<organism evidence="9 10">
    <name type="scientific">Platanthera guangdongensis</name>
    <dbReference type="NCBI Taxonomy" id="2320717"/>
    <lineage>
        <taxon>Eukaryota</taxon>
        <taxon>Viridiplantae</taxon>
        <taxon>Streptophyta</taxon>
        <taxon>Embryophyta</taxon>
        <taxon>Tracheophyta</taxon>
        <taxon>Spermatophyta</taxon>
        <taxon>Magnoliopsida</taxon>
        <taxon>Liliopsida</taxon>
        <taxon>Asparagales</taxon>
        <taxon>Orchidaceae</taxon>
        <taxon>Orchidoideae</taxon>
        <taxon>Orchideae</taxon>
        <taxon>Orchidinae</taxon>
        <taxon>Platanthera</taxon>
    </lineage>
</organism>
<keyword evidence="3" id="KW-0547">Nucleotide-binding</keyword>
<evidence type="ECO:0000256" key="7">
    <source>
        <dbReference type="SAM" id="Phobius"/>
    </source>
</evidence>
<dbReference type="Pfam" id="PF00664">
    <property type="entry name" value="ABC_membrane"/>
    <property type="match status" value="1"/>
</dbReference>
<dbReference type="InterPro" id="IPR003439">
    <property type="entry name" value="ABC_transporter-like_ATP-bd"/>
</dbReference>
<dbReference type="SUPFAM" id="SSF90123">
    <property type="entry name" value="ABC transporter transmembrane region"/>
    <property type="match status" value="1"/>
</dbReference>
<evidence type="ECO:0000313" key="9">
    <source>
        <dbReference type="EMBL" id="KAK8940108.1"/>
    </source>
</evidence>
<dbReference type="InterPro" id="IPR050173">
    <property type="entry name" value="ABC_transporter_C-like"/>
</dbReference>
<dbReference type="InterPro" id="IPR027417">
    <property type="entry name" value="P-loop_NTPase"/>
</dbReference>
<keyword evidence="1" id="KW-0813">Transport</keyword>
<evidence type="ECO:0000256" key="2">
    <source>
        <dbReference type="ARBA" id="ARBA00022692"/>
    </source>
</evidence>
<evidence type="ECO:0000256" key="6">
    <source>
        <dbReference type="ARBA" id="ARBA00023136"/>
    </source>
</evidence>
<keyword evidence="6 7" id="KW-0472">Membrane</keyword>
<comment type="caution">
    <text evidence="9">The sequence shown here is derived from an EMBL/GenBank/DDBJ whole genome shotgun (WGS) entry which is preliminary data.</text>
</comment>
<name>A0ABR2LH39_9ASPA</name>
<keyword evidence="10" id="KW-1185">Reference proteome</keyword>
<dbReference type="SUPFAM" id="SSF52540">
    <property type="entry name" value="P-loop containing nucleoside triphosphate hydrolases"/>
    <property type="match status" value="1"/>
</dbReference>
<keyword evidence="5 7" id="KW-1133">Transmembrane helix</keyword>
<dbReference type="InterPro" id="IPR011527">
    <property type="entry name" value="ABC1_TM_dom"/>
</dbReference>
<dbReference type="PANTHER" id="PTHR24223:SF369">
    <property type="entry name" value="ABC TRANSPORTER C FAMILY MEMBER 10"/>
    <property type="match status" value="1"/>
</dbReference>
<dbReference type="InterPro" id="IPR036640">
    <property type="entry name" value="ABC1_TM_sf"/>
</dbReference>
<dbReference type="Proteomes" id="UP001412067">
    <property type="component" value="Unassembled WGS sequence"/>
</dbReference>
<keyword evidence="2 7" id="KW-0812">Transmembrane</keyword>
<evidence type="ECO:0000256" key="1">
    <source>
        <dbReference type="ARBA" id="ARBA00022448"/>
    </source>
</evidence>
<feature type="transmembrane region" description="Helical" evidence="7">
    <location>
        <begin position="246"/>
        <end position="268"/>
    </location>
</feature>
<evidence type="ECO:0000256" key="5">
    <source>
        <dbReference type="ARBA" id="ARBA00022989"/>
    </source>
</evidence>
<gene>
    <name evidence="9" type="primary">ABCC10</name>
    <name evidence="9" type="ORF">KSP40_PGU004662</name>
</gene>
<evidence type="ECO:0000313" key="10">
    <source>
        <dbReference type="Proteomes" id="UP001412067"/>
    </source>
</evidence>
<dbReference type="EMBL" id="JBBWWR010000020">
    <property type="protein sequence ID" value="KAK8940108.1"/>
    <property type="molecule type" value="Genomic_DNA"/>
</dbReference>
<feature type="transmembrane region" description="Helical" evidence="7">
    <location>
        <begin position="183"/>
        <end position="202"/>
    </location>
</feature>
<accession>A0ABR2LH39</accession>
<reference evidence="9 10" key="1">
    <citation type="journal article" date="2022" name="Nat. Plants">
        <title>Genomes of leafy and leafless Platanthera orchids illuminate the evolution of mycoheterotrophy.</title>
        <authorList>
            <person name="Li M.H."/>
            <person name="Liu K.W."/>
            <person name="Li Z."/>
            <person name="Lu H.C."/>
            <person name="Ye Q.L."/>
            <person name="Zhang D."/>
            <person name="Wang J.Y."/>
            <person name="Li Y.F."/>
            <person name="Zhong Z.M."/>
            <person name="Liu X."/>
            <person name="Yu X."/>
            <person name="Liu D.K."/>
            <person name="Tu X.D."/>
            <person name="Liu B."/>
            <person name="Hao Y."/>
            <person name="Liao X.Y."/>
            <person name="Jiang Y.T."/>
            <person name="Sun W.H."/>
            <person name="Chen J."/>
            <person name="Chen Y.Q."/>
            <person name="Ai Y."/>
            <person name="Zhai J.W."/>
            <person name="Wu S.S."/>
            <person name="Zhou Z."/>
            <person name="Hsiao Y.Y."/>
            <person name="Wu W.L."/>
            <person name="Chen Y.Y."/>
            <person name="Lin Y.F."/>
            <person name="Hsu J.L."/>
            <person name="Li C.Y."/>
            <person name="Wang Z.W."/>
            <person name="Zhao X."/>
            <person name="Zhong W.Y."/>
            <person name="Ma X.K."/>
            <person name="Ma L."/>
            <person name="Huang J."/>
            <person name="Chen G.Z."/>
            <person name="Huang M.Z."/>
            <person name="Huang L."/>
            <person name="Peng D.H."/>
            <person name="Luo Y.B."/>
            <person name="Zou S.Q."/>
            <person name="Chen S.P."/>
            <person name="Lan S."/>
            <person name="Tsai W.C."/>
            <person name="Van de Peer Y."/>
            <person name="Liu Z.J."/>
        </authorList>
    </citation>
    <scope>NUCLEOTIDE SEQUENCE [LARGE SCALE GENOMIC DNA]</scope>
    <source>
        <strain evidence="9">Lor288</strain>
    </source>
</reference>
<protein>
    <submittedName>
        <fullName evidence="9">ABC transporter C family member 10</fullName>
    </submittedName>
</protein>
<feature type="domain" description="ABC transmembrane type-1" evidence="8">
    <location>
        <begin position="217"/>
        <end position="309"/>
    </location>
</feature>
<keyword evidence="4" id="KW-0067">ATP-binding</keyword>